<feature type="binding site" description="via phosphate group" evidence="9">
    <location>
        <position position="140"/>
    </location>
    <ligand>
        <name>Mg(2+)</name>
        <dbReference type="ChEBI" id="CHEBI:18420"/>
    </ligand>
</feature>
<dbReference type="Pfam" id="PF02879">
    <property type="entry name" value="PGM_PMM_II"/>
    <property type="match status" value="1"/>
</dbReference>
<dbReference type="InterPro" id="IPR005843">
    <property type="entry name" value="A-D-PHexomutase_C"/>
</dbReference>
<comment type="catalytic activity">
    <reaction evidence="6 9 11">
        <text>alpha-D-glucosamine 1-phosphate = D-glucosamine 6-phosphate</text>
        <dbReference type="Rhea" id="RHEA:23424"/>
        <dbReference type="ChEBI" id="CHEBI:58516"/>
        <dbReference type="ChEBI" id="CHEBI:58725"/>
        <dbReference type="EC" id="5.4.2.10"/>
    </reaction>
</comment>
<dbReference type="InterPro" id="IPR005841">
    <property type="entry name" value="Alpha-D-phosphohexomutase_SF"/>
</dbReference>
<evidence type="ECO:0000259" key="13">
    <source>
        <dbReference type="Pfam" id="PF02878"/>
    </source>
</evidence>
<feature type="domain" description="Alpha-D-phosphohexomutase alpha/beta/alpha" evidence="13">
    <location>
        <begin position="75"/>
        <end position="171"/>
    </location>
</feature>
<dbReference type="SUPFAM" id="SSF53738">
    <property type="entry name" value="Phosphoglucomutase, first 3 domains"/>
    <property type="match status" value="3"/>
</dbReference>
<comment type="caution">
    <text evidence="17">The sequence shown here is derived from an EMBL/GenBank/DDBJ whole genome shotgun (WGS) entry which is preliminary data.</text>
</comment>
<proteinExistence type="inferred from homology"/>
<dbReference type="AlphaFoldDB" id="A0A2J9KPE5"/>
<comment type="similarity">
    <text evidence="1 9 10">Belongs to the phosphohexose mutase family.</text>
</comment>
<evidence type="ECO:0000256" key="2">
    <source>
        <dbReference type="ARBA" id="ARBA00022553"/>
    </source>
</evidence>
<dbReference type="Gene3D" id="3.30.310.50">
    <property type="entry name" value="Alpha-D-phosphohexomutase, C-terminal domain"/>
    <property type="match status" value="1"/>
</dbReference>
<keyword evidence="4 9" id="KW-0460">Magnesium</keyword>
<dbReference type="EMBL" id="VSZY01000004">
    <property type="protein sequence ID" value="MCU9968631.1"/>
    <property type="molecule type" value="Genomic_DNA"/>
</dbReference>
<feature type="domain" description="Alpha-D-phosphohexomutase C-terminal" evidence="12">
    <location>
        <begin position="411"/>
        <end position="475"/>
    </location>
</feature>
<dbReference type="Proteomes" id="UP000575397">
    <property type="component" value="Unassembled WGS sequence"/>
</dbReference>
<feature type="binding site" evidence="9">
    <location>
        <position position="278"/>
    </location>
    <ligand>
        <name>Mg(2+)</name>
        <dbReference type="ChEBI" id="CHEBI:18420"/>
    </ligand>
</feature>
<dbReference type="GO" id="GO:0009252">
    <property type="term" value="P:peptidoglycan biosynthetic process"/>
    <property type="evidence" value="ECO:0007669"/>
    <property type="project" value="TreeGrafter"/>
</dbReference>
<dbReference type="NCBIfam" id="TIGR01455">
    <property type="entry name" value="glmM"/>
    <property type="match status" value="1"/>
</dbReference>
<dbReference type="InterPro" id="IPR005844">
    <property type="entry name" value="A-D-PHexomutase_a/b/a-I"/>
</dbReference>
<organism evidence="17 20">
    <name type="scientific">Mobiluncus mulieris</name>
    <dbReference type="NCBI Taxonomy" id="2052"/>
    <lineage>
        <taxon>Bacteria</taxon>
        <taxon>Bacillati</taxon>
        <taxon>Actinomycetota</taxon>
        <taxon>Actinomycetes</taxon>
        <taxon>Actinomycetales</taxon>
        <taxon>Actinomycetaceae</taxon>
        <taxon>Mobiluncus</taxon>
    </lineage>
</organism>
<dbReference type="Pfam" id="PF02878">
    <property type="entry name" value="PGM_PMM_I"/>
    <property type="match status" value="1"/>
</dbReference>
<dbReference type="InterPro" id="IPR036900">
    <property type="entry name" value="A-D-PHexomutase_C_sf"/>
</dbReference>
<dbReference type="EMBL" id="JABCUS010000008">
    <property type="protein sequence ID" value="NMX03267.1"/>
    <property type="molecule type" value="Genomic_DNA"/>
</dbReference>
<evidence type="ECO:0000259" key="14">
    <source>
        <dbReference type="Pfam" id="PF02879"/>
    </source>
</evidence>
<feature type="modified residue" description="Phosphoserine" evidence="9">
    <location>
        <position position="140"/>
    </location>
</feature>
<comment type="cofactor">
    <cofactor evidence="9">
        <name>Mg(2+)</name>
        <dbReference type="ChEBI" id="CHEBI:18420"/>
    </cofactor>
    <text evidence="9">Binds 1 Mg(2+) ion per subunit.</text>
</comment>
<evidence type="ECO:0000256" key="9">
    <source>
        <dbReference type="HAMAP-Rule" id="MF_01554"/>
    </source>
</evidence>
<evidence type="ECO:0000256" key="3">
    <source>
        <dbReference type="ARBA" id="ARBA00022723"/>
    </source>
</evidence>
<accession>A0A2J9KPE5</accession>
<dbReference type="PRINTS" id="PR00509">
    <property type="entry name" value="PGMPMM"/>
</dbReference>
<feature type="domain" description="Alpha-D-phosphohexomutase alpha/beta/alpha" evidence="15">
    <location>
        <begin position="295"/>
        <end position="405"/>
    </location>
</feature>
<dbReference type="InterPro" id="IPR050060">
    <property type="entry name" value="Phosphoglucosamine_mutase"/>
</dbReference>
<dbReference type="GO" id="GO:0000287">
    <property type="term" value="F:magnesium ion binding"/>
    <property type="evidence" value="ECO:0007669"/>
    <property type="project" value="UniProtKB-UniRule"/>
</dbReference>
<evidence type="ECO:0000313" key="21">
    <source>
        <dbReference type="Proteomes" id="UP001209486"/>
    </source>
</evidence>
<dbReference type="CDD" id="cd05802">
    <property type="entry name" value="GlmM"/>
    <property type="match status" value="1"/>
</dbReference>
<dbReference type="InterPro" id="IPR006352">
    <property type="entry name" value="GlmM_bact"/>
</dbReference>
<dbReference type="PANTHER" id="PTHR42946:SF1">
    <property type="entry name" value="PHOSPHOGLUCOMUTASE (ALPHA-D-GLUCOSE-1,6-BISPHOSPHATE-DEPENDENT)"/>
    <property type="match status" value="1"/>
</dbReference>
<dbReference type="InterPro" id="IPR016066">
    <property type="entry name" value="A-D-PHexomutase_CS"/>
</dbReference>
<comment type="PTM">
    <text evidence="9">Activated by phosphorylation.</text>
</comment>
<dbReference type="GO" id="GO:0006048">
    <property type="term" value="P:UDP-N-acetylglucosamine biosynthetic process"/>
    <property type="evidence" value="ECO:0007669"/>
    <property type="project" value="TreeGrafter"/>
</dbReference>
<evidence type="ECO:0000256" key="6">
    <source>
        <dbReference type="ARBA" id="ARBA00050364"/>
    </source>
</evidence>
<feature type="binding site" evidence="9">
    <location>
        <position position="280"/>
    </location>
    <ligand>
        <name>Mg(2+)</name>
        <dbReference type="ChEBI" id="CHEBI:18420"/>
    </ligand>
</feature>
<evidence type="ECO:0000256" key="7">
    <source>
        <dbReference type="ARBA" id="ARBA00066330"/>
    </source>
</evidence>
<evidence type="ECO:0000256" key="5">
    <source>
        <dbReference type="ARBA" id="ARBA00023235"/>
    </source>
</evidence>
<evidence type="ECO:0000259" key="12">
    <source>
        <dbReference type="Pfam" id="PF00408"/>
    </source>
</evidence>
<evidence type="ECO:0000313" key="16">
    <source>
        <dbReference type="EMBL" id="MCU9968631.1"/>
    </source>
</evidence>
<feature type="active site" description="Phosphoserine intermediate" evidence="9">
    <location>
        <position position="140"/>
    </location>
</feature>
<gene>
    <name evidence="9" type="primary">glmM</name>
    <name evidence="16" type="ORF">FYZ43_04265</name>
    <name evidence="17" type="ORF">HHJ74_03105</name>
    <name evidence="18" type="ORF">HHJ77_04840</name>
</gene>
<dbReference type="InterPro" id="IPR016055">
    <property type="entry name" value="A-D-PHexomutase_a/b/a-I/II/III"/>
</dbReference>
<keyword evidence="2 9" id="KW-0597">Phosphoprotein</keyword>
<dbReference type="GO" id="GO:0008966">
    <property type="term" value="F:phosphoglucosamine mutase activity"/>
    <property type="evidence" value="ECO:0007669"/>
    <property type="project" value="UniProtKB-UniRule"/>
</dbReference>
<dbReference type="FunFam" id="3.30.310.50:FF:000001">
    <property type="entry name" value="Phosphoglucosamine mutase"/>
    <property type="match status" value="1"/>
</dbReference>
<dbReference type="FunFam" id="3.40.120.10:FF:000001">
    <property type="entry name" value="Phosphoglucosamine mutase"/>
    <property type="match status" value="1"/>
</dbReference>
<evidence type="ECO:0000256" key="10">
    <source>
        <dbReference type="RuleBase" id="RU004326"/>
    </source>
</evidence>
<name>A0A2J9KPE5_9ACTO</name>
<comment type="function">
    <text evidence="9 11">Catalyzes the conversion of glucosamine-6-phosphate to glucosamine-1-phosphate.</text>
</comment>
<dbReference type="HAMAP" id="MF_01554_B">
    <property type="entry name" value="GlmM_B"/>
    <property type="match status" value="1"/>
</dbReference>
<protein>
    <recommendedName>
        <fullName evidence="8 9">Phosphoglucosamine mutase</fullName>
        <ecNumber evidence="7 9">5.4.2.10</ecNumber>
    </recommendedName>
</protein>
<dbReference type="EMBL" id="JABCUV010000002">
    <property type="protein sequence ID" value="NMW92706.1"/>
    <property type="molecule type" value="Genomic_DNA"/>
</dbReference>
<dbReference type="PANTHER" id="PTHR42946">
    <property type="entry name" value="PHOSPHOHEXOSE MUTASE"/>
    <property type="match status" value="1"/>
</dbReference>
<feature type="binding site" evidence="9">
    <location>
        <position position="282"/>
    </location>
    <ligand>
        <name>Mg(2+)</name>
        <dbReference type="ChEBI" id="CHEBI:18420"/>
    </ligand>
</feature>
<evidence type="ECO:0000313" key="17">
    <source>
        <dbReference type="EMBL" id="NMW92706.1"/>
    </source>
</evidence>
<dbReference type="InterPro" id="IPR005845">
    <property type="entry name" value="A-D-PHexomutase_a/b/a-II"/>
</dbReference>
<dbReference type="InterPro" id="IPR005846">
    <property type="entry name" value="A-D-PHexomutase_a/b/a-III"/>
</dbReference>
<dbReference type="Pfam" id="PF02880">
    <property type="entry name" value="PGM_PMM_III"/>
    <property type="match status" value="1"/>
</dbReference>
<dbReference type="Proteomes" id="UP001209486">
    <property type="component" value="Unassembled WGS sequence"/>
</dbReference>
<evidence type="ECO:0000313" key="20">
    <source>
        <dbReference type="Proteomes" id="UP000582487"/>
    </source>
</evidence>
<keyword evidence="3 9" id="KW-0479">Metal-binding</keyword>
<keyword evidence="5 9" id="KW-0413">Isomerase</keyword>
<evidence type="ECO:0000256" key="4">
    <source>
        <dbReference type="ARBA" id="ARBA00022842"/>
    </source>
</evidence>
<dbReference type="GO" id="GO:0004615">
    <property type="term" value="F:phosphomannomutase activity"/>
    <property type="evidence" value="ECO:0007669"/>
    <property type="project" value="TreeGrafter"/>
</dbReference>
<dbReference type="EC" id="5.4.2.10" evidence="7 9"/>
<dbReference type="FunFam" id="3.40.120.10:FF:000002">
    <property type="entry name" value="Phosphoglucosamine mutase"/>
    <property type="match status" value="1"/>
</dbReference>
<dbReference type="GO" id="GO:0005975">
    <property type="term" value="P:carbohydrate metabolic process"/>
    <property type="evidence" value="ECO:0007669"/>
    <property type="project" value="InterPro"/>
</dbReference>
<feature type="domain" description="Alpha-D-phosphohexomutase alpha/beta/alpha" evidence="14">
    <location>
        <begin position="196"/>
        <end position="289"/>
    </location>
</feature>
<dbReference type="Gene3D" id="3.40.120.10">
    <property type="entry name" value="Alpha-D-Glucose-1,6-Bisphosphate, subunit A, domain 3"/>
    <property type="match status" value="3"/>
</dbReference>
<dbReference type="Proteomes" id="UP000582487">
    <property type="component" value="Unassembled WGS sequence"/>
</dbReference>
<evidence type="ECO:0000256" key="1">
    <source>
        <dbReference type="ARBA" id="ARBA00010231"/>
    </source>
</evidence>
<dbReference type="Pfam" id="PF00408">
    <property type="entry name" value="PGM_PMM_IV"/>
    <property type="match status" value="1"/>
</dbReference>
<dbReference type="RefSeq" id="WP_004014697.1">
    <property type="nucleotide sequence ID" value="NZ_CAMPNB010000009.1"/>
</dbReference>
<evidence type="ECO:0000313" key="19">
    <source>
        <dbReference type="Proteomes" id="UP000575397"/>
    </source>
</evidence>
<dbReference type="PROSITE" id="PS00710">
    <property type="entry name" value="PGM_PMM"/>
    <property type="match status" value="1"/>
</dbReference>
<sequence>MTKRLFGTDGVRGLANEDITAELALDLGVAAARLVVEERIMATGQMPIVRDLLKEQREAAMMESRTGIKRPQLIPEEPAKPRAIIGRDTRVSGQFLDHALAAGLSSAGMDVTRVGVIPTPGVAYLTEAQDIELGVVISASHNPMQDNGIKFFARGGYKLPDEMEDRIQAMLGQNWERPLGAGVGNVVANGAAADTAYVNHLVNTVPVSLHGLRIVVDCANGAASEIGPRALREAGADVVVINASPDGRNINLKCGSTHPEQLQTMVVAAGADFGVAFDGDADRCLAVDGIGNLVDGDQIMGMLALKMKEQGILTHDTLVVTVMSNLGLRLAMEAAGINVATTAVGDRYVLEEMRAHGYVLGGEQSGHVINARFATTGDGILTALQVAATVAATRAPLSELVAKIQKLPQTLINVPGVDKTRVDDPQLQATVAEVESRLGGGGRVLLRPSGTEPLVRVMVEAPTQEQSDAEAAVIAQRVKDLLVL</sequence>
<evidence type="ECO:0000256" key="11">
    <source>
        <dbReference type="RuleBase" id="RU004327"/>
    </source>
</evidence>
<evidence type="ECO:0000259" key="15">
    <source>
        <dbReference type="Pfam" id="PF02880"/>
    </source>
</evidence>
<evidence type="ECO:0000313" key="18">
    <source>
        <dbReference type="EMBL" id="NMX03267.1"/>
    </source>
</evidence>
<dbReference type="SUPFAM" id="SSF55957">
    <property type="entry name" value="Phosphoglucomutase, C-terminal domain"/>
    <property type="match status" value="1"/>
</dbReference>
<reference evidence="16 21" key="1">
    <citation type="submission" date="2019-08" db="EMBL/GenBank/DDBJ databases">
        <title>Comparison of rpoB and gyrB Sequences from Mobiluncus Species and Development of a Multiplex PCR Method for Clinical Detection of Mobiluncus curtisii and Mobiluncus mulieris.</title>
        <authorList>
            <person name="Yang L."/>
            <person name="Shen Y."/>
            <person name="Xu G."/>
            <person name="Shu L.-B."/>
            <person name="Hu J."/>
            <person name="Zhang R."/>
            <person name="Wang Y."/>
            <person name="Zhou H.-W."/>
            <person name="Zhang X."/>
        </authorList>
    </citation>
    <scope>NUCLEOTIDE SEQUENCE [LARGE SCALE GENOMIC DNA]</scope>
    <source>
        <strain evidence="16 21">M26</strain>
    </source>
</reference>
<evidence type="ECO:0000256" key="8">
    <source>
        <dbReference type="ARBA" id="ARBA00068193"/>
    </source>
</evidence>
<dbReference type="GO" id="GO:0005829">
    <property type="term" value="C:cytosol"/>
    <property type="evidence" value="ECO:0007669"/>
    <property type="project" value="TreeGrafter"/>
</dbReference>
<reference evidence="19 20" key="2">
    <citation type="submission" date="2020-04" db="EMBL/GenBank/DDBJ databases">
        <title>Antimicrobial susceptibility and clonality of vaginal-derived multi-drug resistant Mobiluncus isolates in China.</title>
        <authorList>
            <person name="Zhang X."/>
        </authorList>
    </citation>
    <scope>NUCLEOTIDE SEQUENCE [LARGE SCALE GENOMIC DNA]</scope>
    <source>
        <strain evidence="18 19">12</strain>
        <strain evidence="17 20">7</strain>
    </source>
</reference>